<dbReference type="RefSeq" id="XP_016589440.1">
    <property type="nucleotide sequence ID" value="XM_016736860.1"/>
</dbReference>
<keyword evidence="1" id="KW-0472">Membrane</keyword>
<dbReference type="PANTHER" id="PTHR45458">
    <property type="entry name" value="SHORT-CHAIN DEHYDROGENASE/REDUCTASE SDR"/>
    <property type="match status" value="1"/>
</dbReference>
<sequence length="298" mass="32862">MSRTAFLVGANRGIGLELARTLAVNNWTVFASVRPETRAAQDPSIAEVDNEPVSSSSLCHCIRHLEIDLLNESTIQAAAQKFGDRPLDVLINLAGMDSNVRRMVVFLCFILLFWYPANPWWRALGIGPEPDNWYEHTAEILMDKYATNTVGPFLVCKHFHPNVKLAKGIIINISSLAASIGCVDVLGIGCRHETQGMGNVVEALIDLGRIIGRHPEHGIKLGVSRKGIVYGDLRLANAAKTTEREGMKAAPVRREQLSVNLRKDVGAANKFVVWFDRASHVAGHLGYADDVFETRRTI</sequence>
<dbReference type="PANTHER" id="PTHR45458:SF1">
    <property type="entry name" value="SHORT CHAIN DEHYDROGENASE"/>
    <property type="match status" value="1"/>
</dbReference>
<reference evidence="2 3" key="2">
    <citation type="journal article" date="2015" name="Eukaryot. Cell">
        <title>Asexual propagation of a virulent clone complex in a human and feline outbreak of sporotrichosis.</title>
        <authorList>
            <person name="Teixeira Mde M."/>
            <person name="Rodrigues A.M."/>
            <person name="Tsui C.K."/>
            <person name="de Almeida L.G."/>
            <person name="Van Diepeningen A.D."/>
            <person name="van den Ende B.G."/>
            <person name="Fernandes G.F."/>
            <person name="Kano R."/>
            <person name="Hamelin R.C."/>
            <person name="Lopes-Bezerra L.M."/>
            <person name="Vasconcelos A.T."/>
            <person name="de Hoog S."/>
            <person name="de Camargo Z.P."/>
            <person name="Felipe M.S."/>
        </authorList>
    </citation>
    <scope>NUCLEOTIDE SEQUENCE [LARGE SCALE GENOMIC DNA]</scope>
    <source>
        <strain evidence="2 3">1099-18</strain>
    </source>
</reference>
<dbReference type="InterPro" id="IPR052184">
    <property type="entry name" value="SDR_enzymes"/>
</dbReference>
<evidence type="ECO:0000313" key="2">
    <source>
        <dbReference type="EMBL" id="KJR86764.1"/>
    </source>
</evidence>
<dbReference type="InterPro" id="IPR036291">
    <property type="entry name" value="NAD(P)-bd_dom_sf"/>
</dbReference>
<dbReference type="GeneID" id="27672137"/>
<dbReference type="KEGG" id="ssck:SPSK_10461"/>
<dbReference type="AlphaFoldDB" id="A0A0F2MCG1"/>
<keyword evidence="1" id="KW-1133">Transmembrane helix</keyword>
<organism evidence="2 3">
    <name type="scientific">Sporothrix schenckii 1099-18</name>
    <dbReference type="NCBI Taxonomy" id="1397361"/>
    <lineage>
        <taxon>Eukaryota</taxon>
        <taxon>Fungi</taxon>
        <taxon>Dikarya</taxon>
        <taxon>Ascomycota</taxon>
        <taxon>Pezizomycotina</taxon>
        <taxon>Sordariomycetes</taxon>
        <taxon>Sordariomycetidae</taxon>
        <taxon>Ophiostomatales</taxon>
        <taxon>Ophiostomataceae</taxon>
        <taxon>Sporothrix</taxon>
    </lineage>
</organism>
<dbReference type="Gene3D" id="3.40.50.720">
    <property type="entry name" value="NAD(P)-binding Rossmann-like Domain"/>
    <property type="match status" value="1"/>
</dbReference>
<keyword evidence="1" id="KW-0812">Transmembrane</keyword>
<reference evidence="2 3" key="1">
    <citation type="journal article" date="2014" name="BMC Genomics">
        <title>Comparative genomics of the major fungal agents of human and animal Sporotrichosis: Sporothrix schenckii and Sporothrix brasiliensis.</title>
        <authorList>
            <person name="Teixeira M.M."/>
            <person name="de Almeida L.G."/>
            <person name="Kubitschek-Barreira P."/>
            <person name="Alves F.L."/>
            <person name="Kioshima E.S."/>
            <person name="Abadio A.K."/>
            <person name="Fernandes L."/>
            <person name="Derengowski L.S."/>
            <person name="Ferreira K.S."/>
            <person name="Souza R.C."/>
            <person name="Ruiz J.C."/>
            <person name="de Andrade N.C."/>
            <person name="Paes H.C."/>
            <person name="Nicola A.M."/>
            <person name="Albuquerque P."/>
            <person name="Gerber A.L."/>
            <person name="Martins V.P."/>
            <person name="Peconick L.D."/>
            <person name="Neto A.V."/>
            <person name="Chaucanez C.B."/>
            <person name="Silva P.A."/>
            <person name="Cunha O.L."/>
            <person name="de Oliveira F.F."/>
            <person name="dos Santos T.C."/>
            <person name="Barros A.L."/>
            <person name="Soares M.A."/>
            <person name="de Oliveira L.M."/>
            <person name="Marini M.M."/>
            <person name="Villalobos-Duno H."/>
            <person name="Cunha M.M."/>
            <person name="de Hoog S."/>
            <person name="da Silveira J.F."/>
            <person name="Henrissat B."/>
            <person name="Nino-Vega G.A."/>
            <person name="Cisalpino P.S."/>
            <person name="Mora-Montes H.M."/>
            <person name="Almeida S.R."/>
            <person name="Stajich J.E."/>
            <person name="Lopes-Bezerra L.M."/>
            <person name="Vasconcelos A.T."/>
            <person name="Felipe M.S."/>
        </authorList>
    </citation>
    <scope>NUCLEOTIDE SEQUENCE [LARGE SCALE GENOMIC DNA]</scope>
    <source>
        <strain evidence="2 3">1099-18</strain>
    </source>
</reference>
<evidence type="ECO:0000256" key="1">
    <source>
        <dbReference type="SAM" id="Phobius"/>
    </source>
</evidence>
<dbReference type="EMBL" id="AXCR01000006">
    <property type="protein sequence ID" value="KJR86764.1"/>
    <property type="molecule type" value="Genomic_DNA"/>
</dbReference>
<gene>
    <name evidence="2" type="ORF">SPSK_10461</name>
</gene>
<dbReference type="OrthoDB" id="5296at2759"/>
<dbReference type="VEuPathDB" id="FungiDB:SPSK_10461"/>
<dbReference type="GO" id="GO:0016616">
    <property type="term" value="F:oxidoreductase activity, acting on the CH-OH group of donors, NAD or NADP as acceptor"/>
    <property type="evidence" value="ECO:0007669"/>
    <property type="project" value="TreeGrafter"/>
</dbReference>
<dbReference type="InterPro" id="IPR002347">
    <property type="entry name" value="SDR_fam"/>
</dbReference>
<dbReference type="PRINTS" id="PR00081">
    <property type="entry name" value="GDHRDH"/>
</dbReference>
<proteinExistence type="predicted"/>
<evidence type="ECO:0000313" key="3">
    <source>
        <dbReference type="Proteomes" id="UP000033710"/>
    </source>
</evidence>
<dbReference type="Proteomes" id="UP000033710">
    <property type="component" value="Unassembled WGS sequence"/>
</dbReference>
<protein>
    <submittedName>
        <fullName evidence="2">Uncharacterized protein</fullName>
    </submittedName>
</protein>
<name>A0A0F2MCG1_SPOSC</name>
<dbReference type="SUPFAM" id="SSF51735">
    <property type="entry name" value="NAD(P)-binding Rossmann-fold domains"/>
    <property type="match status" value="1"/>
</dbReference>
<feature type="transmembrane region" description="Helical" evidence="1">
    <location>
        <begin position="103"/>
        <end position="121"/>
    </location>
</feature>
<dbReference type="Pfam" id="PF00106">
    <property type="entry name" value="adh_short"/>
    <property type="match status" value="1"/>
</dbReference>
<accession>A0A0F2MCG1</accession>
<comment type="caution">
    <text evidence="2">The sequence shown here is derived from an EMBL/GenBank/DDBJ whole genome shotgun (WGS) entry which is preliminary data.</text>
</comment>